<evidence type="ECO:0000313" key="1">
    <source>
        <dbReference type="EMBL" id="KAL2751733.1"/>
    </source>
</evidence>
<gene>
    <name evidence="1" type="ORF">V1477_000043</name>
</gene>
<dbReference type="EMBL" id="JAYRBN010000001">
    <property type="protein sequence ID" value="KAL2751733.1"/>
    <property type="molecule type" value="Genomic_DNA"/>
</dbReference>
<protein>
    <submittedName>
        <fullName evidence="1">Uncharacterized protein</fullName>
    </submittedName>
</protein>
<sequence>MSNTQSNKRLRNPDLDDQISRLGIQDFRDVFKEILFLPIQTAITLSCFPHSPTHPSIHFPSLIPLLLVQERNKHKRSSSNQPFSRFSLLDRSFQMRLFVPHKSTLLSSCEEDGVFLRCSLFSRDTLFRDGVMNVLKMGSIKATSTAAIASDGGGIPYIEEIPENKPRQGQCPGTWDIPDDLGPHGQFARSAPSRWALTTQVFLLVGKEFEPRIKNRLDTWKQQNRRGVVAMVVRAGGDGGDGDDGEIRLVKRLSANDIDVWQRRNSNRI</sequence>
<organism evidence="1 2">
    <name type="scientific">Vespula maculifrons</name>
    <name type="common">Eastern yellow jacket</name>
    <name type="synonym">Wasp</name>
    <dbReference type="NCBI Taxonomy" id="7453"/>
    <lineage>
        <taxon>Eukaryota</taxon>
        <taxon>Metazoa</taxon>
        <taxon>Ecdysozoa</taxon>
        <taxon>Arthropoda</taxon>
        <taxon>Hexapoda</taxon>
        <taxon>Insecta</taxon>
        <taxon>Pterygota</taxon>
        <taxon>Neoptera</taxon>
        <taxon>Endopterygota</taxon>
        <taxon>Hymenoptera</taxon>
        <taxon>Apocrita</taxon>
        <taxon>Aculeata</taxon>
        <taxon>Vespoidea</taxon>
        <taxon>Vespidae</taxon>
        <taxon>Vespinae</taxon>
        <taxon>Vespula</taxon>
    </lineage>
</organism>
<comment type="caution">
    <text evidence="1">The sequence shown here is derived from an EMBL/GenBank/DDBJ whole genome shotgun (WGS) entry which is preliminary data.</text>
</comment>
<evidence type="ECO:0000313" key="2">
    <source>
        <dbReference type="Proteomes" id="UP001607303"/>
    </source>
</evidence>
<dbReference type="Proteomes" id="UP001607303">
    <property type="component" value="Unassembled WGS sequence"/>
</dbReference>
<accession>A0ABD2D2Y4</accession>
<dbReference type="AlphaFoldDB" id="A0ABD2D2Y4"/>
<reference evidence="1 2" key="1">
    <citation type="journal article" date="2024" name="Ann. Entomol. Soc. Am.">
        <title>Genomic analyses of the southern and eastern yellowjacket wasps (Hymenoptera: Vespidae) reveal evolutionary signatures of social life.</title>
        <authorList>
            <person name="Catto M.A."/>
            <person name="Caine P.B."/>
            <person name="Orr S.E."/>
            <person name="Hunt B.G."/>
            <person name="Goodisman M.A.D."/>
        </authorList>
    </citation>
    <scope>NUCLEOTIDE SEQUENCE [LARGE SCALE GENOMIC DNA]</scope>
    <source>
        <strain evidence="1">232</strain>
        <tissue evidence="1">Head and thorax</tissue>
    </source>
</reference>
<keyword evidence="2" id="KW-1185">Reference proteome</keyword>
<proteinExistence type="predicted"/>
<name>A0ABD2D2Y4_VESMC</name>